<protein>
    <submittedName>
        <fullName evidence="1">Uncharacterized protein</fullName>
    </submittedName>
</protein>
<gene>
    <name evidence="1" type="ORF">DLR72_17680</name>
</gene>
<dbReference type="EMBL" id="QKKU01000127">
    <property type="protein sequence ID" value="RBM60399.1"/>
    <property type="molecule type" value="Genomic_DNA"/>
</dbReference>
<comment type="caution">
    <text evidence="1">The sequence shown here is derived from an EMBL/GenBank/DDBJ whole genome shotgun (WGS) entry which is preliminary data.</text>
</comment>
<organism evidence="1 2">
    <name type="scientific">Vibrio paracholerae</name>
    <dbReference type="NCBI Taxonomy" id="650003"/>
    <lineage>
        <taxon>Bacteria</taxon>
        <taxon>Pseudomonadati</taxon>
        <taxon>Pseudomonadota</taxon>
        <taxon>Gammaproteobacteria</taxon>
        <taxon>Vibrionales</taxon>
        <taxon>Vibrionaceae</taxon>
        <taxon>Vibrio</taxon>
    </lineage>
</organism>
<evidence type="ECO:0000313" key="1">
    <source>
        <dbReference type="EMBL" id="RBM60399.1"/>
    </source>
</evidence>
<evidence type="ECO:0000313" key="2">
    <source>
        <dbReference type="Proteomes" id="UP000252199"/>
    </source>
</evidence>
<dbReference type="Proteomes" id="UP000252199">
    <property type="component" value="Unassembled WGS sequence"/>
</dbReference>
<accession>A0ABD7FQY0</accession>
<sequence length="379" mass="42824">MNSEIFQSFVSILRKSSPSISDGELKVPLPSEATASQMVEDTLKDVGYSFDEVRTIRQGYANISLSAASWSGTCPIHKSWADLFSIVENTSKLPSYFYVLETNQSSFDDTQNKRALELFCSFRQLLASLADQCEPPQDGCAKGSRKLFYIIETDDGVTKYDFKPTLKWSELKEIPTENGQLSLVEKLRKLIALGDSQDSERRSVMRSAFHEIISACHSNSEIFKRILGSIENFHKRYEEHHDLFVRRFSINKVLHEINEKDLTYTSKINEILSSAQNKALTIPGALIVIGAVMKIDQVVDGIAVAIGMLITTVIVHRSLDVHNSTFKHIEKQVTAEFKQYDVLNEKVEIRQRAQQTIKELSDLLDSKRPMIPRGVLVSV</sequence>
<name>A0ABD7FQY0_9VIBR</name>
<dbReference type="AlphaFoldDB" id="A0ABD7FQY0"/>
<reference evidence="1 2" key="1">
    <citation type="submission" date="2018-06" db="EMBL/GenBank/DDBJ databases">
        <title>Draft genome sequences of nine Vibrio sp. clinical isolates from across the United States representing the closest known relative of Vibrio cholerae.</title>
        <authorList>
            <person name="Islam M.T."/>
            <person name="Liang K."/>
            <person name="Im M.S."/>
            <person name="Winkjer J."/>
            <person name="Busby S."/>
            <person name="Batra D."/>
            <person name="Rowe L."/>
            <person name="Tarr C.L."/>
            <person name="Boucher Y."/>
        </authorList>
    </citation>
    <scope>NUCLEOTIDE SEQUENCE [LARGE SCALE GENOMIC DNA]</scope>
    <source>
        <strain evidence="1 2">2017V-1110</strain>
    </source>
</reference>
<feature type="non-terminal residue" evidence="1">
    <location>
        <position position="379"/>
    </location>
</feature>
<proteinExistence type="predicted"/>